<proteinExistence type="predicted"/>
<feature type="signal peptide" evidence="1">
    <location>
        <begin position="1"/>
        <end position="22"/>
    </location>
</feature>
<dbReference type="AlphaFoldDB" id="A0AAV2PKR7"/>
<keyword evidence="4" id="KW-1185">Reference proteome</keyword>
<dbReference type="Pfam" id="PF12695">
    <property type="entry name" value="Abhydrolase_5"/>
    <property type="match status" value="1"/>
</dbReference>
<evidence type="ECO:0000313" key="3">
    <source>
        <dbReference type="EMBL" id="CAL4059473.1"/>
    </source>
</evidence>
<dbReference type="Proteomes" id="UP001497623">
    <property type="component" value="Unassembled WGS sequence"/>
</dbReference>
<feature type="domain" description="Alpha/beta hydrolase fold-5" evidence="2">
    <location>
        <begin position="43"/>
        <end position="177"/>
    </location>
</feature>
<gene>
    <name evidence="3" type="ORF">MNOR_LOCUS595</name>
</gene>
<name>A0AAV2PKR7_MEGNR</name>
<dbReference type="Gene3D" id="3.40.50.1820">
    <property type="entry name" value="alpha/beta hydrolase"/>
    <property type="match status" value="1"/>
</dbReference>
<dbReference type="SUPFAM" id="SSF53474">
    <property type="entry name" value="alpha/beta-Hydrolases"/>
    <property type="match status" value="1"/>
</dbReference>
<feature type="non-terminal residue" evidence="3">
    <location>
        <position position="224"/>
    </location>
</feature>
<evidence type="ECO:0000259" key="2">
    <source>
        <dbReference type="Pfam" id="PF12695"/>
    </source>
</evidence>
<evidence type="ECO:0000313" key="4">
    <source>
        <dbReference type="Proteomes" id="UP001497623"/>
    </source>
</evidence>
<organism evidence="3 4">
    <name type="scientific">Meganyctiphanes norvegica</name>
    <name type="common">Northern krill</name>
    <name type="synonym">Thysanopoda norvegica</name>
    <dbReference type="NCBI Taxonomy" id="48144"/>
    <lineage>
        <taxon>Eukaryota</taxon>
        <taxon>Metazoa</taxon>
        <taxon>Ecdysozoa</taxon>
        <taxon>Arthropoda</taxon>
        <taxon>Crustacea</taxon>
        <taxon>Multicrustacea</taxon>
        <taxon>Malacostraca</taxon>
        <taxon>Eumalacostraca</taxon>
        <taxon>Eucarida</taxon>
        <taxon>Euphausiacea</taxon>
        <taxon>Euphausiidae</taxon>
        <taxon>Meganyctiphanes</taxon>
    </lineage>
</organism>
<dbReference type="EMBL" id="CAXKWB010000137">
    <property type="protein sequence ID" value="CAL4059473.1"/>
    <property type="molecule type" value="Genomic_DNA"/>
</dbReference>
<feature type="chain" id="PRO_5043461084" description="Alpha/beta hydrolase fold-5 domain-containing protein" evidence="1">
    <location>
        <begin position="23"/>
        <end position="224"/>
    </location>
</feature>
<accession>A0AAV2PKR7</accession>
<protein>
    <recommendedName>
        <fullName evidence="2">Alpha/beta hydrolase fold-5 domain-containing protein</fullName>
    </recommendedName>
</protein>
<reference evidence="3 4" key="1">
    <citation type="submission" date="2024-05" db="EMBL/GenBank/DDBJ databases">
        <authorList>
            <person name="Wallberg A."/>
        </authorList>
    </citation>
    <scope>NUCLEOTIDE SEQUENCE [LARGE SCALE GENOMIC DNA]</scope>
</reference>
<dbReference type="InterPro" id="IPR029058">
    <property type="entry name" value="AB_hydrolase_fold"/>
</dbReference>
<sequence>MHKLLRETVLLLVTAIICTCHSSRNEESIILQPVVDDGPEVALLIVPGAYINGEAYQDLGEAVQAASPLRLWVALVRPFAFDLPNPVEVVPDIDHALQTMRDMGMETEFIFIAGHSLGGVVLQSWVSSHTEETSGMVMLGSELQTPMNETQVPVMIMSGDLDGMARITEAWKYFKELEALIPENAERIFVNPIVVLEDVNHMHVASGEPTPTVKQYDIPSPMDF</sequence>
<dbReference type="InterPro" id="IPR029059">
    <property type="entry name" value="AB_hydrolase_5"/>
</dbReference>
<keyword evidence="1" id="KW-0732">Signal</keyword>
<comment type="caution">
    <text evidence="3">The sequence shown here is derived from an EMBL/GenBank/DDBJ whole genome shotgun (WGS) entry which is preliminary data.</text>
</comment>
<dbReference type="GO" id="GO:0016787">
    <property type="term" value="F:hydrolase activity"/>
    <property type="evidence" value="ECO:0007669"/>
    <property type="project" value="InterPro"/>
</dbReference>
<evidence type="ECO:0000256" key="1">
    <source>
        <dbReference type="SAM" id="SignalP"/>
    </source>
</evidence>